<keyword evidence="3" id="KW-1185">Reference proteome</keyword>
<feature type="transmembrane region" description="Helical" evidence="1">
    <location>
        <begin position="33"/>
        <end position="50"/>
    </location>
</feature>
<keyword evidence="1" id="KW-0472">Membrane</keyword>
<comment type="caution">
    <text evidence="2">The sequence shown here is derived from an EMBL/GenBank/DDBJ whole genome shotgun (WGS) entry which is preliminary data.</text>
</comment>
<dbReference type="Pfam" id="PF12666">
    <property type="entry name" value="PrgI"/>
    <property type="match status" value="1"/>
</dbReference>
<dbReference type="EMBL" id="BJHV01000001">
    <property type="protein sequence ID" value="GDY46483.1"/>
    <property type="molecule type" value="Genomic_DNA"/>
</dbReference>
<organism evidence="2 3">
    <name type="scientific">Streptomyces antimycoticus</name>
    <dbReference type="NCBI Taxonomy" id="68175"/>
    <lineage>
        <taxon>Bacteria</taxon>
        <taxon>Bacillati</taxon>
        <taxon>Actinomycetota</taxon>
        <taxon>Actinomycetes</taxon>
        <taxon>Kitasatosporales</taxon>
        <taxon>Streptomycetaceae</taxon>
        <taxon>Streptomyces</taxon>
        <taxon>Streptomyces violaceusniger group</taxon>
    </lineage>
</organism>
<feature type="transmembrane region" description="Helical" evidence="1">
    <location>
        <begin position="56"/>
        <end position="77"/>
    </location>
</feature>
<protein>
    <recommendedName>
        <fullName evidence="4">PrgI family protein</fullName>
    </recommendedName>
</protein>
<reference evidence="2 3" key="1">
    <citation type="journal article" date="2020" name="Int. J. Syst. Evol. Microbiol.">
        <title>Reclassification of Streptomyces castelarensis and Streptomyces sporoclivatus as later heterotypic synonyms of Streptomyces antimycoticus.</title>
        <authorList>
            <person name="Komaki H."/>
            <person name="Tamura T."/>
        </authorList>
    </citation>
    <scope>NUCLEOTIDE SEQUENCE [LARGE SCALE GENOMIC DNA]</scope>
    <source>
        <strain evidence="2 3">NBRC 12839</strain>
    </source>
</reference>
<name>A0A4D4KKT9_9ACTN</name>
<dbReference type="AlphaFoldDB" id="A0A4D4KKT9"/>
<keyword evidence="1" id="KW-1133">Transmembrane helix</keyword>
<proteinExistence type="predicted"/>
<dbReference type="InterPro" id="IPR024414">
    <property type="entry name" value="Uncharacterised_PrgI"/>
</dbReference>
<evidence type="ECO:0000313" key="3">
    <source>
        <dbReference type="Proteomes" id="UP000299290"/>
    </source>
</evidence>
<dbReference type="RefSeq" id="WP_137968012.1">
    <property type="nucleotide sequence ID" value="NZ_BJHV01000001.1"/>
</dbReference>
<evidence type="ECO:0000256" key="1">
    <source>
        <dbReference type="SAM" id="Phobius"/>
    </source>
</evidence>
<keyword evidence="1" id="KW-0812">Transmembrane</keyword>
<sequence>MTDGYDDGVATTRIPADIARPDRVLGPLTARQTAILAGCVLVLYGGYWLARPFMPPLTYLAMVVPVAGAVTAVAVGAREGIGLDRFLLAALAHARIPKRRVHAPEGVPALPEIVNKEMGKAAGPMPVPVRMPYRGVGPVGTVDLAEQGQAALGVCSPVNFDLHSGAEQQGLVAAYGRWLNSLTGPTQLLLRCHRTDLTPLADQLHHSAPALPHPALERAARAHADYLAHLAGTGDLLTRQIVLVAREETPPRRARPSACSARAVQRIQEATRGLTPAGISVTPLDYEQTTALITVACNPDPPTTPLDSEAQGVEA</sequence>
<accession>A0A4D4KKT9</accession>
<evidence type="ECO:0008006" key="4">
    <source>
        <dbReference type="Google" id="ProtNLM"/>
    </source>
</evidence>
<gene>
    <name evidence="2" type="ORF">SANT12839_073650</name>
</gene>
<dbReference type="Proteomes" id="UP000299290">
    <property type="component" value="Unassembled WGS sequence"/>
</dbReference>
<evidence type="ECO:0000313" key="2">
    <source>
        <dbReference type="EMBL" id="GDY46483.1"/>
    </source>
</evidence>